<accession>A0A242K1Y7</accession>
<keyword evidence="1" id="KW-0805">Transcription regulation</keyword>
<dbReference type="InterPro" id="IPR007737">
    <property type="entry name" value="Mga_HTH"/>
</dbReference>
<name>A0A242K1Y7_9ENTE</name>
<reference evidence="5" key="1">
    <citation type="submission" date="2017-05" db="EMBL/GenBank/DDBJ databases">
        <title>The Genome Sequence of Enterococcus sp. 9E7_DIV0242.</title>
        <authorList>
            <consortium name="The Broad Institute Genomics Platform"/>
            <consortium name="The Broad Institute Genomic Center for Infectious Diseases"/>
            <person name="Earl A."/>
            <person name="Manson A."/>
            <person name="Schwartman J."/>
            <person name="Gilmore M."/>
            <person name="Abouelleil A."/>
            <person name="Cao P."/>
            <person name="Chapman S."/>
            <person name="Cusick C."/>
            <person name="Shea T."/>
            <person name="Young S."/>
            <person name="Neafsey D."/>
            <person name="Nusbaum C."/>
            <person name="Birren B."/>
        </authorList>
    </citation>
    <scope>NUCLEOTIDE SEQUENCE [LARGE SCALE GENOMIC DNA]</scope>
    <source>
        <strain evidence="5">9E7_DIV0242</strain>
    </source>
</reference>
<dbReference type="PANTHER" id="PTHR30185:SF18">
    <property type="entry name" value="TRANSCRIPTIONAL REGULATOR MTLR"/>
    <property type="match status" value="1"/>
</dbReference>
<evidence type="ECO:0000256" key="2">
    <source>
        <dbReference type="ARBA" id="ARBA00023163"/>
    </source>
</evidence>
<gene>
    <name evidence="6" type="ORF">A5888_003387</name>
    <name evidence="5" type="ORF">A5888_003684</name>
</gene>
<dbReference type="EMBL" id="CP147247">
    <property type="protein sequence ID" value="WYJ91619.1"/>
    <property type="molecule type" value="Genomic_DNA"/>
</dbReference>
<protein>
    <recommendedName>
        <fullName evidence="8">Mga helix-turn-helix domain-containing protein</fullName>
    </recommendedName>
</protein>
<dbReference type="InterPro" id="IPR036388">
    <property type="entry name" value="WH-like_DNA-bd_sf"/>
</dbReference>
<dbReference type="Proteomes" id="UP000195141">
    <property type="component" value="Chromosome"/>
</dbReference>
<dbReference type="Pfam" id="PF05043">
    <property type="entry name" value="Mga"/>
    <property type="match status" value="1"/>
</dbReference>
<evidence type="ECO:0000259" key="4">
    <source>
        <dbReference type="Pfam" id="PF08280"/>
    </source>
</evidence>
<keyword evidence="2" id="KW-0804">Transcription</keyword>
<proteinExistence type="predicted"/>
<reference evidence="6" key="3">
    <citation type="submission" date="2024-03" db="EMBL/GenBank/DDBJ databases">
        <title>The Genome Sequence of Enterococcus sp. DIV0242b.</title>
        <authorList>
            <consortium name="The Broad Institute Genomics Platform"/>
            <consortium name="The Broad Institute Microbial Omics Core"/>
            <consortium name="The Broad Institute Genomic Center for Infectious Diseases"/>
            <person name="Earl A."/>
            <person name="Manson A."/>
            <person name="Gilmore M."/>
            <person name="Schwartman J."/>
            <person name="Shea T."/>
            <person name="Abouelleil A."/>
            <person name="Cao P."/>
            <person name="Chapman S."/>
            <person name="Cusick C."/>
            <person name="Young S."/>
            <person name="Neafsey D."/>
            <person name="Nusbaum C."/>
            <person name="Birren B."/>
        </authorList>
    </citation>
    <scope>NUCLEOTIDE SEQUENCE</scope>
    <source>
        <strain evidence="6">9E7_DIV0242</strain>
    </source>
</reference>
<dbReference type="RefSeq" id="WP_086350668.1">
    <property type="nucleotide sequence ID" value="NZ_CP147247.1"/>
</dbReference>
<dbReference type="Gene3D" id="3.40.50.2300">
    <property type="match status" value="1"/>
</dbReference>
<dbReference type="InterPro" id="IPR050661">
    <property type="entry name" value="BglG_antiterminators"/>
</dbReference>
<evidence type="ECO:0000313" key="5">
    <source>
        <dbReference type="EMBL" id="OTP11585.1"/>
    </source>
</evidence>
<feature type="domain" description="M protein trans-acting positive regulator (MGA) HTH" evidence="4">
    <location>
        <begin position="11"/>
        <end position="63"/>
    </location>
</feature>
<dbReference type="AlphaFoldDB" id="A0A242K1Y7"/>
<dbReference type="Gene3D" id="1.10.1790.40">
    <property type="match status" value="1"/>
</dbReference>
<evidence type="ECO:0008006" key="8">
    <source>
        <dbReference type="Google" id="ProtNLM"/>
    </source>
</evidence>
<evidence type="ECO:0000259" key="3">
    <source>
        <dbReference type="Pfam" id="PF05043"/>
    </source>
</evidence>
<dbReference type="Pfam" id="PF18333">
    <property type="entry name" value="ssDNA_DBD"/>
    <property type="match status" value="1"/>
</dbReference>
<keyword evidence="7" id="KW-1185">Reference proteome</keyword>
<evidence type="ECO:0000313" key="7">
    <source>
        <dbReference type="Proteomes" id="UP000195141"/>
    </source>
</evidence>
<dbReference type="OrthoDB" id="2191210at2"/>
<evidence type="ECO:0000313" key="6">
    <source>
        <dbReference type="EMBL" id="WYJ91619.1"/>
    </source>
</evidence>
<dbReference type="EMBL" id="NGMM01000007">
    <property type="protein sequence ID" value="OTP11585.1"/>
    <property type="molecule type" value="Genomic_DNA"/>
</dbReference>
<dbReference type="InterPro" id="IPR013199">
    <property type="entry name" value="HTH_Mga_DNA-bd_dom"/>
</dbReference>
<dbReference type="Gene3D" id="1.10.10.10">
    <property type="entry name" value="Winged helix-like DNA-binding domain superfamily/Winged helix DNA-binding domain"/>
    <property type="match status" value="2"/>
</dbReference>
<organism evidence="5">
    <name type="scientific">Candidatus Enterococcus clewellii</name>
    <dbReference type="NCBI Taxonomy" id="1834193"/>
    <lineage>
        <taxon>Bacteria</taxon>
        <taxon>Bacillati</taxon>
        <taxon>Bacillota</taxon>
        <taxon>Bacilli</taxon>
        <taxon>Lactobacillales</taxon>
        <taxon>Enterococcaceae</taxon>
        <taxon>Enterococcus</taxon>
    </lineage>
</organism>
<dbReference type="PANTHER" id="PTHR30185">
    <property type="entry name" value="CRYPTIC BETA-GLUCOSIDE BGL OPERON ANTITERMINATOR"/>
    <property type="match status" value="1"/>
</dbReference>
<dbReference type="Pfam" id="PF08280">
    <property type="entry name" value="HTH_Mga"/>
    <property type="match status" value="1"/>
</dbReference>
<feature type="domain" description="Mga helix-turn-helix" evidence="3">
    <location>
        <begin position="79"/>
        <end position="164"/>
    </location>
</feature>
<reference evidence="6" key="2">
    <citation type="submission" date="2017-05" db="EMBL/GenBank/DDBJ databases">
        <authorList>
            <consortium name="The Broad Institute Genomics Platform"/>
            <consortium name="The Broad Institute Genomic Center for Infectious Diseases"/>
            <person name="Earl A."/>
            <person name="Manson A."/>
            <person name="Schwartman J."/>
            <person name="Gilmore M."/>
            <person name="Abouelleil A."/>
            <person name="Cao P."/>
            <person name="Chapman S."/>
            <person name="Cusick C."/>
            <person name="Shea T."/>
            <person name="Young S."/>
            <person name="Neafsey D."/>
            <person name="Nusbaum C."/>
            <person name="Birren B."/>
        </authorList>
    </citation>
    <scope>NUCLEOTIDE SEQUENCE</scope>
    <source>
        <strain evidence="6">9E7_DIV0242</strain>
    </source>
</reference>
<dbReference type="Gene3D" id="1.10.1790.30">
    <property type="match status" value="1"/>
</dbReference>
<evidence type="ECO:0000256" key="1">
    <source>
        <dbReference type="ARBA" id="ARBA00023015"/>
    </source>
</evidence>
<sequence length="483" mass="57027">MYSLAKRLITEKDIRRKVELLEKLVNHPQLTAKQLAEQIQTTQRTVFNDIQGLRMELPEGWSLEADGNNGLSLSSTEHATTNEVWESFMKDSVSIQIVRALLSSKNVAVQNFLFEQGISFETLKRHISKLNKELKDFQLKIKVSSAAFQWLGEESSIRIFYHRLLLPFTHDNFFFDEYPIHQANYASFLRRLDRTMLKVDTEEIFGTCWFFINTIRIKTGCLIEKMPFKEEDVLFQLFHEELKTLYFSEGIQLTPTESFFTFFSFMESWNYSVPPTDELRALLTQNYDVLFSTCQEFIQRLSAKLNQPALNTAYLLDNLVLFLLKYYESRRLSDKFLMEYQELFPFSRKRFPELYQLIYDEIAYYDLAYLPRSNYVVNTVTLLVQEARYLVQPQQVTAYFLFQGEPAWKNFLFRELQDLTGNRVHLKAINSDELDKSQLAANDLILSNYPLTGKYEQTIVYISSIPTQNELQEIRELVQHFYF</sequence>